<dbReference type="Proteomes" id="UP001370490">
    <property type="component" value="Unassembled WGS sequence"/>
</dbReference>
<dbReference type="GO" id="GO:0005739">
    <property type="term" value="C:mitochondrion"/>
    <property type="evidence" value="ECO:0007669"/>
    <property type="project" value="GOC"/>
</dbReference>
<evidence type="ECO:0000256" key="2">
    <source>
        <dbReference type="ARBA" id="ARBA00009436"/>
    </source>
</evidence>
<dbReference type="EMBL" id="JBAMMX010000015">
    <property type="protein sequence ID" value="KAK6926992.1"/>
    <property type="molecule type" value="Genomic_DNA"/>
</dbReference>
<evidence type="ECO:0000256" key="4">
    <source>
        <dbReference type="ARBA" id="ARBA00022824"/>
    </source>
</evidence>
<dbReference type="GO" id="GO:0097250">
    <property type="term" value="P:mitochondrial respirasome assembly"/>
    <property type="evidence" value="ECO:0007669"/>
    <property type="project" value="InterPro"/>
</dbReference>
<dbReference type="InterPro" id="IPR010742">
    <property type="entry name" value="RCAF1"/>
</dbReference>
<evidence type="ECO:0000313" key="8">
    <source>
        <dbReference type="EMBL" id="KAK6926992.1"/>
    </source>
</evidence>
<feature type="transmembrane region" description="Helical" evidence="7">
    <location>
        <begin position="56"/>
        <end position="75"/>
    </location>
</feature>
<proteinExistence type="inferred from homology"/>
<name>A0AAN8VCY8_9MAGN</name>
<keyword evidence="4" id="KW-0256">Endoplasmic reticulum</keyword>
<evidence type="ECO:0000256" key="7">
    <source>
        <dbReference type="SAM" id="Phobius"/>
    </source>
</evidence>
<dbReference type="PANTHER" id="PTHR12906">
    <property type="entry name" value="PROTEIN C20ORF24 RAB5-INTERACTING PROTEIN"/>
    <property type="match status" value="1"/>
</dbReference>
<accession>A0AAN8VCY8</accession>
<dbReference type="AlphaFoldDB" id="A0AAN8VCY8"/>
<keyword evidence="3 7" id="KW-0812">Transmembrane</keyword>
<feature type="transmembrane region" description="Helical" evidence="7">
    <location>
        <begin position="12"/>
        <end position="35"/>
    </location>
</feature>
<evidence type="ECO:0000256" key="3">
    <source>
        <dbReference type="ARBA" id="ARBA00022692"/>
    </source>
</evidence>
<dbReference type="InterPro" id="IPR029008">
    <property type="entry name" value="EMC6-like"/>
</dbReference>
<reference evidence="8 9" key="1">
    <citation type="submission" date="2023-12" db="EMBL/GenBank/DDBJ databases">
        <title>A high-quality genome assembly for Dillenia turbinata (Dilleniales).</title>
        <authorList>
            <person name="Chanderbali A."/>
        </authorList>
    </citation>
    <scope>NUCLEOTIDE SEQUENCE [LARGE SCALE GENOMIC DNA]</scope>
    <source>
        <strain evidence="8">LSX21</strain>
        <tissue evidence="8">Leaf</tissue>
    </source>
</reference>
<organism evidence="8 9">
    <name type="scientific">Dillenia turbinata</name>
    <dbReference type="NCBI Taxonomy" id="194707"/>
    <lineage>
        <taxon>Eukaryota</taxon>
        <taxon>Viridiplantae</taxon>
        <taxon>Streptophyta</taxon>
        <taxon>Embryophyta</taxon>
        <taxon>Tracheophyta</taxon>
        <taxon>Spermatophyta</taxon>
        <taxon>Magnoliopsida</taxon>
        <taxon>eudicotyledons</taxon>
        <taxon>Gunneridae</taxon>
        <taxon>Pentapetalae</taxon>
        <taxon>Dilleniales</taxon>
        <taxon>Dilleniaceae</taxon>
        <taxon>Dillenia</taxon>
    </lineage>
</organism>
<evidence type="ECO:0000256" key="6">
    <source>
        <dbReference type="ARBA" id="ARBA00023136"/>
    </source>
</evidence>
<comment type="similarity">
    <text evidence="2">Belongs to the EMC6 family.</text>
</comment>
<gene>
    <name evidence="8" type="ORF">RJ641_008711</name>
</gene>
<evidence type="ECO:0000256" key="5">
    <source>
        <dbReference type="ARBA" id="ARBA00022989"/>
    </source>
</evidence>
<keyword evidence="9" id="KW-1185">Reference proteome</keyword>
<protein>
    <submittedName>
        <fullName evidence="8">ER membrane protein complex subunit 6-like</fullName>
    </submittedName>
</protein>
<evidence type="ECO:0000313" key="9">
    <source>
        <dbReference type="Proteomes" id="UP001370490"/>
    </source>
</evidence>
<comment type="caution">
    <text evidence="8">The sequence shown here is derived from an EMBL/GenBank/DDBJ whole genome shotgun (WGS) entry which is preliminary data.</text>
</comment>
<comment type="subcellular location">
    <subcellularLocation>
        <location evidence="1">Endoplasmic reticulum membrane</location>
        <topology evidence="1">Multi-pass membrane protein</topology>
    </subcellularLocation>
</comment>
<keyword evidence="5 7" id="KW-1133">Transmembrane helix</keyword>
<keyword evidence="6 7" id="KW-0472">Membrane</keyword>
<evidence type="ECO:0000256" key="1">
    <source>
        <dbReference type="ARBA" id="ARBA00004477"/>
    </source>
</evidence>
<sequence length="77" mass="8652">MGIIFGVLRGAVPVVGGLWIIVFLTITSGIIYYYYTMILKIDEDDFGGHKSILGEGLFTSFTLFLLSWILVYSLVHF</sequence>
<dbReference type="PANTHER" id="PTHR12906:SF0">
    <property type="entry name" value="GEL COMPLEX SUBUNIT OPTI"/>
    <property type="match status" value="1"/>
</dbReference>
<dbReference type="GO" id="GO:0005789">
    <property type="term" value="C:endoplasmic reticulum membrane"/>
    <property type="evidence" value="ECO:0007669"/>
    <property type="project" value="UniProtKB-SubCell"/>
</dbReference>
<dbReference type="Pfam" id="PF07019">
    <property type="entry name" value="EMC6"/>
    <property type="match status" value="1"/>
</dbReference>